<dbReference type="EMBL" id="JARIHO010000068">
    <property type="protein sequence ID" value="KAJ7314309.1"/>
    <property type="molecule type" value="Genomic_DNA"/>
</dbReference>
<evidence type="ECO:0000313" key="4">
    <source>
        <dbReference type="Proteomes" id="UP001218218"/>
    </source>
</evidence>
<evidence type="ECO:0008006" key="5">
    <source>
        <dbReference type="Google" id="ProtNLM"/>
    </source>
</evidence>
<sequence length="115" mass="12147">MTLLATLVASLGLGLGGAVARDVPLEAAVVARRRAGLGARGGLVADWSVYRSRSKSKKQVGSSNRGADHEARSTSVVPKSHSKIVYRVSSPRAFRCLKKGIIFAPPSAPTRPRIL</sequence>
<comment type="caution">
    <text evidence="3">The sequence shown here is derived from an EMBL/GenBank/DDBJ whole genome shotgun (WGS) entry which is preliminary data.</text>
</comment>
<organism evidence="3 4">
    <name type="scientific">Mycena albidolilacea</name>
    <dbReference type="NCBI Taxonomy" id="1033008"/>
    <lineage>
        <taxon>Eukaryota</taxon>
        <taxon>Fungi</taxon>
        <taxon>Dikarya</taxon>
        <taxon>Basidiomycota</taxon>
        <taxon>Agaricomycotina</taxon>
        <taxon>Agaricomycetes</taxon>
        <taxon>Agaricomycetidae</taxon>
        <taxon>Agaricales</taxon>
        <taxon>Marasmiineae</taxon>
        <taxon>Mycenaceae</taxon>
        <taxon>Mycena</taxon>
    </lineage>
</organism>
<dbReference type="AlphaFoldDB" id="A0AAD6ZAM0"/>
<proteinExistence type="predicted"/>
<protein>
    <recommendedName>
        <fullName evidence="5">Secreted protein</fullName>
    </recommendedName>
</protein>
<reference evidence="3" key="1">
    <citation type="submission" date="2023-03" db="EMBL/GenBank/DDBJ databases">
        <title>Massive genome expansion in bonnet fungi (Mycena s.s.) driven by repeated elements and novel gene families across ecological guilds.</title>
        <authorList>
            <consortium name="Lawrence Berkeley National Laboratory"/>
            <person name="Harder C.B."/>
            <person name="Miyauchi S."/>
            <person name="Viragh M."/>
            <person name="Kuo A."/>
            <person name="Thoen E."/>
            <person name="Andreopoulos B."/>
            <person name="Lu D."/>
            <person name="Skrede I."/>
            <person name="Drula E."/>
            <person name="Henrissat B."/>
            <person name="Morin E."/>
            <person name="Kohler A."/>
            <person name="Barry K."/>
            <person name="LaButti K."/>
            <person name="Morin E."/>
            <person name="Salamov A."/>
            <person name="Lipzen A."/>
            <person name="Mereny Z."/>
            <person name="Hegedus B."/>
            <person name="Baldrian P."/>
            <person name="Stursova M."/>
            <person name="Weitz H."/>
            <person name="Taylor A."/>
            <person name="Grigoriev I.V."/>
            <person name="Nagy L.G."/>
            <person name="Martin F."/>
            <person name="Kauserud H."/>
        </authorList>
    </citation>
    <scope>NUCLEOTIDE SEQUENCE</scope>
    <source>
        <strain evidence="3">CBHHK002</strain>
    </source>
</reference>
<keyword evidence="2" id="KW-0732">Signal</keyword>
<feature type="signal peptide" evidence="2">
    <location>
        <begin position="1"/>
        <end position="20"/>
    </location>
</feature>
<accession>A0AAD6ZAM0</accession>
<gene>
    <name evidence="3" type="ORF">DFH08DRAFT_895937</name>
</gene>
<dbReference type="Proteomes" id="UP001218218">
    <property type="component" value="Unassembled WGS sequence"/>
</dbReference>
<evidence type="ECO:0000313" key="3">
    <source>
        <dbReference type="EMBL" id="KAJ7314309.1"/>
    </source>
</evidence>
<name>A0AAD6ZAM0_9AGAR</name>
<feature type="region of interest" description="Disordered" evidence="1">
    <location>
        <begin position="52"/>
        <end position="80"/>
    </location>
</feature>
<keyword evidence="4" id="KW-1185">Reference proteome</keyword>
<evidence type="ECO:0000256" key="1">
    <source>
        <dbReference type="SAM" id="MobiDB-lite"/>
    </source>
</evidence>
<evidence type="ECO:0000256" key="2">
    <source>
        <dbReference type="SAM" id="SignalP"/>
    </source>
</evidence>
<feature type="chain" id="PRO_5041962284" description="Secreted protein" evidence="2">
    <location>
        <begin position="21"/>
        <end position="115"/>
    </location>
</feature>